<dbReference type="SUPFAM" id="SSF49785">
    <property type="entry name" value="Galactose-binding domain-like"/>
    <property type="match status" value="1"/>
</dbReference>
<dbReference type="EMBL" id="JAAGLI010000056">
    <property type="protein sequence ID" value="NEA21282.1"/>
    <property type="molecule type" value="Genomic_DNA"/>
</dbReference>
<dbReference type="InterPro" id="IPR038637">
    <property type="entry name" value="NPCBM_sf"/>
</dbReference>
<dbReference type="AlphaFoldDB" id="A0A6L9Q894"/>
<evidence type="ECO:0000256" key="1">
    <source>
        <dbReference type="SAM" id="MobiDB-lite"/>
    </source>
</evidence>
<dbReference type="InterPro" id="IPR013222">
    <property type="entry name" value="Glyco_hyd_98_carb-bd"/>
</dbReference>
<comment type="caution">
    <text evidence="4">The sequence shown here is derived from an EMBL/GenBank/DDBJ whole genome shotgun (WGS) entry which is preliminary data.</text>
</comment>
<proteinExistence type="predicted"/>
<protein>
    <recommendedName>
        <fullName evidence="3">Glycosyl hydrolase family 98 putative carbohydrate-binding module domain-containing protein</fullName>
    </recommendedName>
</protein>
<dbReference type="Pfam" id="PF08305">
    <property type="entry name" value="NPCBM"/>
    <property type="match status" value="1"/>
</dbReference>
<gene>
    <name evidence="4" type="ORF">G3I70_02050</name>
</gene>
<evidence type="ECO:0000259" key="3">
    <source>
        <dbReference type="Pfam" id="PF08305"/>
    </source>
</evidence>
<organism evidence="4 5">
    <name type="scientific">Actinomadura bangladeshensis</name>
    <dbReference type="NCBI Taxonomy" id="453573"/>
    <lineage>
        <taxon>Bacteria</taxon>
        <taxon>Bacillati</taxon>
        <taxon>Actinomycetota</taxon>
        <taxon>Actinomycetes</taxon>
        <taxon>Streptosporangiales</taxon>
        <taxon>Thermomonosporaceae</taxon>
        <taxon>Actinomadura</taxon>
    </lineage>
</organism>
<sequence length="232" mass="24068">MAQQSGLTADGKASTIIGVISILLALVGIFVAVAQCSGDDKSGGAAGGVSVTPSPEEEPTTTPTKRTRPPTHKAVPPVAPVGGDPGGDEPVEPRKTTLYLSKDLKPKGGMHNWQTTGAAKMGGYYPYSLRIKGTSFTQGDPNTMAYAIPEGAKAFAATIGLDDDSDPGSSFNFTMSPDDSDYKLTSDDRPKPVYVPLHGERTLTLTVVGLEFGGPAVPSVAVAVWGNARFVM</sequence>
<feature type="transmembrane region" description="Helical" evidence="2">
    <location>
        <begin position="15"/>
        <end position="34"/>
    </location>
</feature>
<dbReference type="RefSeq" id="WP_163052938.1">
    <property type="nucleotide sequence ID" value="NZ_JAAGLI010000056.1"/>
</dbReference>
<dbReference type="Proteomes" id="UP000475532">
    <property type="component" value="Unassembled WGS sequence"/>
</dbReference>
<accession>A0A6L9Q894</accession>
<feature type="domain" description="Glycosyl hydrolase family 98 putative carbohydrate-binding module" evidence="3">
    <location>
        <begin position="128"/>
        <end position="230"/>
    </location>
</feature>
<feature type="region of interest" description="Disordered" evidence="1">
    <location>
        <begin position="40"/>
        <end position="93"/>
    </location>
</feature>
<evidence type="ECO:0000256" key="2">
    <source>
        <dbReference type="SAM" id="Phobius"/>
    </source>
</evidence>
<keyword evidence="2" id="KW-0812">Transmembrane</keyword>
<evidence type="ECO:0000313" key="4">
    <source>
        <dbReference type="EMBL" id="NEA21282.1"/>
    </source>
</evidence>
<dbReference type="Gene3D" id="2.60.120.1060">
    <property type="entry name" value="NPCBM/NEW2 domain"/>
    <property type="match status" value="1"/>
</dbReference>
<keyword evidence="2" id="KW-1133">Transmembrane helix</keyword>
<evidence type="ECO:0000313" key="5">
    <source>
        <dbReference type="Proteomes" id="UP000475532"/>
    </source>
</evidence>
<feature type="compositionally biased region" description="Low complexity" evidence="1">
    <location>
        <begin position="48"/>
        <end position="64"/>
    </location>
</feature>
<dbReference type="InterPro" id="IPR008979">
    <property type="entry name" value="Galactose-bd-like_sf"/>
</dbReference>
<name>A0A6L9Q894_9ACTN</name>
<reference evidence="4 5" key="1">
    <citation type="submission" date="2020-01" db="EMBL/GenBank/DDBJ databases">
        <title>Insect and environment-associated Actinomycetes.</title>
        <authorList>
            <person name="Currrie C."/>
            <person name="Chevrette M."/>
            <person name="Carlson C."/>
            <person name="Stubbendieck R."/>
            <person name="Wendt-Pienkowski E."/>
        </authorList>
    </citation>
    <scope>NUCLEOTIDE SEQUENCE [LARGE SCALE GENOMIC DNA]</scope>
    <source>
        <strain evidence="4 5">SID10258</strain>
    </source>
</reference>
<keyword evidence="2" id="KW-0472">Membrane</keyword>